<protein>
    <submittedName>
        <fullName evidence="1">Uncharacterized protein</fullName>
    </submittedName>
</protein>
<sequence length="58" mass="6631">MDVIPAKSSTMSERVRWEKPWARFKQKRFANSSCCMSTLEILFHCSQPNNPLGTTGLL</sequence>
<comment type="caution">
    <text evidence="1">The sequence shown here is derived from an EMBL/GenBank/DDBJ whole genome shotgun (WGS) entry which is preliminary data.</text>
</comment>
<proteinExistence type="predicted"/>
<reference evidence="1" key="2">
    <citation type="submission" date="2020-11" db="EMBL/GenBank/DDBJ databases">
        <authorList>
            <person name="McCartney M.A."/>
            <person name="Auch B."/>
            <person name="Kono T."/>
            <person name="Mallez S."/>
            <person name="Becker A."/>
            <person name="Gohl D.M."/>
            <person name="Silverstein K.A.T."/>
            <person name="Koren S."/>
            <person name="Bechman K.B."/>
            <person name="Herman A."/>
            <person name="Abrahante J.E."/>
            <person name="Garbe J."/>
        </authorList>
    </citation>
    <scope>NUCLEOTIDE SEQUENCE</scope>
    <source>
        <strain evidence="1">Duluth1</strain>
        <tissue evidence="1">Whole animal</tissue>
    </source>
</reference>
<gene>
    <name evidence="1" type="ORF">DPMN_102421</name>
</gene>
<accession>A0A9D4R927</accession>
<dbReference type="AlphaFoldDB" id="A0A9D4R927"/>
<evidence type="ECO:0000313" key="1">
    <source>
        <dbReference type="EMBL" id="KAH3859604.1"/>
    </source>
</evidence>
<reference evidence="1" key="1">
    <citation type="journal article" date="2019" name="bioRxiv">
        <title>The Genome of the Zebra Mussel, Dreissena polymorpha: A Resource for Invasive Species Research.</title>
        <authorList>
            <person name="McCartney M.A."/>
            <person name="Auch B."/>
            <person name="Kono T."/>
            <person name="Mallez S."/>
            <person name="Zhang Y."/>
            <person name="Obille A."/>
            <person name="Becker A."/>
            <person name="Abrahante J.E."/>
            <person name="Garbe J."/>
            <person name="Badalamenti J.P."/>
            <person name="Herman A."/>
            <person name="Mangelson H."/>
            <person name="Liachko I."/>
            <person name="Sullivan S."/>
            <person name="Sone E.D."/>
            <person name="Koren S."/>
            <person name="Silverstein K.A.T."/>
            <person name="Beckman K.B."/>
            <person name="Gohl D.M."/>
        </authorList>
    </citation>
    <scope>NUCLEOTIDE SEQUENCE</scope>
    <source>
        <strain evidence="1">Duluth1</strain>
        <tissue evidence="1">Whole animal</tissue>
    </source>
</reference>
<evidence type="ECO:0000313" key="2">
    <source>
        <dbReference type="Proteomes" id="UP000828390"/>
    </source>
</evidence>
<name>A0A9D4R927_DREPO</name>
<organism evidence="1 2">
    <name type="scientific">Dreissena polymorpha</name>
    <name type="common">Zebra mussel</name>
    <name type="synonym">Mytilus polymorpha</name>
    <dbReference type="NCBI Taxonomy" id="45954"/>
    <lineage>
        <taxon>Eukaryota</taxon>
        <taxon>Metazoa</taxon>
        <taxon>Spiralia</taxon>
        <taxon>Lophotrochozoa</taxon>
        <taxon>Mollusca</taxon>
        <taxon>Bivalvia</taxon>
        <taxon>Autobranchia</taxon>
        <taxon>Heteroconchia</taxon>
        <taxon>Euheterodonta</taxon>
        <taxon>Imparidentia</taxon>
        <taxon>Neoheterodontei</taxon>
        <taxon>Myida</taxon>
        <taxon>Dreissenoidea</taxon>
        <taxon>Dreissenidae</taxon>
        <taxon>Dreissena</taxon>
    </lineage>
</organism>
<dbReference type="EMBL" id="JAIWYP010000003">
    <property type="protein sequence ID" value="KAH3859604.1"/>
    <property type="molecule type" value="Genomic_DNA"/>
</dbReference>
<dbReference type="Proteomes" id="UP000828390">
    <property type="component" value="Unassembled WGS sequence"/>
</dbReference>
<keyword evidence="2" id="KW-1185">Reference proteome</keyword>